<dbReference type="RefSeq" id="XP_038813490.1">
    <property type="nucleotide sequence ID" value="XM_038949751.1"/>
</dbReference>
<evidence type="ECO:0000259" key="2">
    <source>
        <dbReference type="SMART" id="SM00382"/>
    </source>
</evidence>
<accession>A0ABQ7IWB5</accession>
<dbReference type="InterPro" id="IPR003593">
    <property type="entry name" value="AAA+_ATPase"/>
</dbReference>
<keyword evidence="4" id="KW-1185">Reference proteome</keyword>
<dbReference type="InterPro" id="IPR054289">
    <property type="entry name" value="DUF7025"/>
</dbReference>
<organism evidence="3 4">
    <name type="scientific">Botrytis deweyae</name>
    <dbReference type="NCBI Taxonomy" id="2478750"/>
    <lineage>
        <taxon>Eukaryota</taxon>
        <taxon>Fungi</taxon>
        <taxon>Dikarya</taxon>
        <taxon>Ascomycota</taxon>
        <taxon>Pezizomycotina</taxon>
        <taxon>Leotiomycetes</taxon>
        <taxon>Helotiales</taxon>
        <taxon>Sclerotiniaceae</taxon>
        <taxon>Botrytis</taxon>
    </lineage>
</organism>
<evidence type="ECO:0000256" key="1">
    <source>
        <dbReference type="SAM" id="MobiDB-lite"/>
    </source>
</evidence>
<dbReference type="PANTHER" id="PTHR46411">
    <property type="entry name" value="FAMILY ATPASE, PUTATIVE-RELATED"/>
    <property type="match status" value="1"/>
</dbReference>
<evidence type="ECO:0000313" key="4">
    <source>
        <dbReference type="Proteomes" id="UP000783213"/>
    </source>
</evidence>
<feature type="domain" description="AAA+ ATPase" evidence="2">
    <location>
        <begin position="453"/>
        <end position="580"/>
    </location>
</feature>
<dbReference type="CDD" id="cd19481">
    <property type="entry name" value="RecA-like_protease"/>
    <property type="match status" value="1"/>
</dbReference>
<feature type="region of interest" description="Disordered" evidence="1">
    <location>
        <begin position="37"/>
        <end position="58"/>
    </location>
</feature>
<protein>
    <recommendedName>
        <fullName evidence="2">AAA+ ATPase domain-containing protein</fullName>
    </recommendedName>
</protein>
<evidence type="ECO:0000313" key="3">
    <source>
        <dbReference type="EMBL" id="KAF7935912.1"/>
    </source>
</evidence>
<dbReference type="Pfam" id="PF22942">
    <property type="entry name" value="DUF7025"/>
    <property type="match status" value="1"/>
</dbReference>
<name>A0ABQ7IWB5_9HELO</name>
<dbReference type="Proteomes" id="UP000783213">
    <property type="component" value="Unassembled WGS sequence"/>
</dbReference>
<sequence length="657" mass="74941">MADIACFTVPQINNLGVDTINALHGTQVQERALDEKVEDVNENGDREEKPRAEVGDKESVPDIKHLYQEKGKYPWNISWTSIKPNMNVEEFGTIMTVRRKRDPENQDVWVLHSILIHSSLLKETLRRTLYGGVDILEGESDFVLEPPFDSVFHSWVQMTTLNAQISTEDNGLAQFKMLYKVLFDNLGNVFKKIDVLLANESITYDLLWAIFKRNDVIRTVDSCNELVALRTLRCEHQTGQSPHFLLDCEYVDTNGTSFGLVSTSRQIMPFKGTRKTKSLICLPMRLLPSEMQKILITTLLDRGQRFADLVRRKFRHVSYDGLEFGPSKEGNTKNRKLRKTKGRIIIDPEAFDDHNWEEAPKVSIFPAESDDTPKKLSHGDEFMLCTSTVRGYSLSSKSWATFLIGGIKKIEWNESCVSKLMLPNGYKELLSSLVEQQMRADDGFDDFIKQKGQGLIILLSGNPGVGKTLTSEILAEEHHAPLYVVSAGQLGYDPSEFEERMKLVLELAARWKAILLLDEGDIFLEKRSTSDLARNRLVSIFLQILEYYSGVLFITTNRGAVIDEAIRSRIHIQIQVPDLDRDTRRNLWQSLLEQNKIEHALRVEDFEELSEIVMNGREIKNAIKSSVLMARKKGSLPLDMKHVRFTVDLLEAFKNGT</sequence>
<gene>
    <name evidence="3" type="ORF">EAE98_002132</name>
</gene>
<dbReference type="GeneID" id="62228906"/>
<proteinExistence type="predicted"/>
<comment type="caution">
    <text evidence="3">The sequence shown here is derived from an EMBL/GenBank/DDBJ whole genome shotgun (WGS) entry which is preliminary data.</text>
</comment>
<dbReference type="Gene3D" id="3.40.50.300">
    <property type="entry name" value="P-loop containing nucleotide triphosphate hydrolases"/>
    <property type="match status" value="1"/>
</dbReference>
<dbReference type="InterPro" id="IPR003959">
    <property type="entry name" value="ATPase_AAA_core"/>
</dbReference>
<dbReference type="Pfam" id="PF00004">
    <property type="entry name" value="AAA"/>
    <property type="match status" value="1"/>
</dbReference>
<dbReference type="PANTHER" id="PTHR46411:SF3">
    <property type="entry name" value="AAA+ ATPASE DOMAIN-CONTAINING PROTEIN"/>
    <property type="match status" value="1"/>
</dbReference>
<reference evidence="3 4" key="1">
    <citation type="journal article" date="2020" name="Genome Biol. Evol.">
        <title>Comparative genomics of Sclerotiniaceae.</title>
        <authorList>
            <person name="Valero Jimenez C.A."/>
            <person name="Steentjes M."/>
            <person name="Scholten O.E."/>
            <person name="Van Kan J.A.L."/>
        </authorList>
    </citation>
    <scope>NUCLEOTIDE SEQUENCE [LARGE SCALE GENOMIC DNA]</scope>
    <source>
        <strain evidence="3 4">B1</strain>
    </source>
</reference>
<dbReference type="EMBL" id="RCSX01000004">
    <property type="protein sequence ID" value="KAF7935912.1"/>
    <property type="molecule type" value="Genomic_DNA"/>
</dbReference>
<dbReference type="SUPFAM" id="SSF52540">
    <property type="entry name" value="P-loop containing nucleoside triphosphate hydrolases"/>
    <property type="match status" value="1"/>
</dbReference>
<dbReference type="SMART" id="SM00382">
    <property type="entry name" value="AAA"/>
    <property type="match status" value="1"/>
</dbReference>
<dbReference type="InterPro" id="IPR027417">
    <property type="entry name" value="P-loop_NTPase"/>
</dbReference>